<protein>
    <submittedName>
        <fullName evidence="2">DUF3016 domain-containing protein</fullName>
    </submittedName>
</protein>
<keyword evidence="3" id="KW-1185">Reference proteome</keyword>
<name>A0AAW9RZ44_9HYPH</name>
<dbReference type="RefSeq" id="WP_340331904.1">
    <property type="nucleotide sequence ID" value="NZ_JAZHOF010000010.1"/>
</dbReference>
<sequence length="159" mass="18058">MRGLTGMIALAAAALAAGGARADVEVTFVEPALYHDRDFRDPRTRGATLKEFRVYLEKLGDAYLAPGRTLKLAILDMDLAGDFEPWRSHLNDVRIMRDITPPGFDMRYELLENGHKVLEAEETITDTSYLANPVGAVSGRRFHYEKALLRRWFIRRFSD</sequence>
<dbReference type="EMBL" id="JAZHOF010000010">
    <property type="protein sequence ID" value="MEJ8574204.1"/>
    <property type="molecule type" value="Genomic_DNA"/>
</dbReference>
<feature type="chain" id="PRO_5043880690" evidence="1">
    <location>
        <begin position="23"/>
        <end position="159"/>
    </location>
</feature>
<dbReference type="Pfam" id="PF11454">
    <property type="entry name" value="DUF3016"/>
    <property type="match status" value="1"/>
</dbReference>
<dbReference type="AlphaFoldDB" id="A0AAW9RZ44"/>
<gene>
    <name evidence="2" type="ORF">V3328_22160</name>
</gene>
<evidence type="ECO:0000313" key="3">
    <source>
        <dbReference type="Proteomes" id="UP001378188"/>
    </source>
</evidence>
<keyword evidence="1" id="KW-0732">Signal</keyword>
<comment type="caution">
    <text evidence="2">The sequence shown here is derived from an EMBL/GenBank/DDBJ whole genome shotgun (WGS) entry which is preliminary data.</text>
</comment>
<evidence type="ECO:0000256" key="1">
    <source>
        <dbReference type="SAM" id="SignalP"/>
    </source>
</evidence>
<feature type="signal peptide" evidence="1">
    <location>
        <begin position="1"/>
        <end position="22"/>
    </location>
</feature>
<reference evidence="2 3" key="1">
    <citation type="submission" date="2024-02" db="EMBL/GenBank/DDBJ databases">
        <title>Genome analysis and characterization of Microbaculum marinisediminis sp. nov., isolated from marine sediment.</title>
        <authorList>
            <person name="Du Z.-J."/>
            <person name="Ye Y.-Q."/>
            <person name="Zhang Z.-R."/>
            <person name="Yuan S.-M."/>
            <person name="Zhang X.-Y."/>
        </authorList>
    </citation>
    <scope>NUCLEOTIDE SEQUENCE [LARGE SCALE GENOMIC DNA]</scope>
    <source>
        <strain evidence="2 3">SDUM1044001</strain>
    </source>
</reference>
<organism evidence="2 3">
    <name type="scientific">Microbaculum marinum</name>
    <dbReference type="NCBI Taxonomy" id="1764581"/>
    <lineage>
        <taxon>Bacteria</taxon>
        <taxon>Pseudomonadati</taxon>
        <taxon>Pseudomonadota</taxon>
        <taxon>Alphaproteobacteria</taxon>
        <taxon>Hyphomicrobiales</taxon>
        <taxon>Tepidamorphaceae</taxon>
        <taxon>Microbaculum</taxon>
    </lineage>
</organism>
<dbReference type="Proteomes" id="UP001378188">
    <property type="component" value="Unassembled WGS sequence"/>
</dbReference>
<proteinExistence type="predicted"/>
<accession>A0AAW9RZ44</accession>
<dbReference type="InterPro" id="IPR021557">
    <property type="entry name" value="DUF3016"/>
</dbReference>
<evidence type="ECO:0000313" key="2">
    <source>
        <dbReference type="EMBL" id="MEJ8574204.1"/>
    </source>
</evidence>